<dbReference type="GO" id="GO:0006310">
    <property type="term" value="P:DNA recombination"/>
    <property type="evidence" value="ECO:0007669"/>
    <property type="project" value="UniProtKB-KW"/>
</dbReference>
<dbReference type="RefSeq" id="WP_154760845.1">
    <property type="nucleotide sequence ID" value="NZ_WMBA01000076.1"/>
</dbReference>
<dbReference type="SUPFAM" id="SSF56349">
    <property type="entry name" value="DNA breaking-rejoining enzymes"/>
    <property type="match status" value="1"/>
</dbReference>
<sequence length="80" mass="9201">MRLISLDPTTTELLAEHRQRYEATMRDLDAEPAPNALLFSYAPTANRLADPDAVTHRYSKMCKSLGIDSHLHALRHYCRY</sequence>
<dbReference type="InterPro" id="IPR011010">
    <property type="entry name" value="DNA_brk_join_enz"/>
</dbReference>
<dbReference type="GO" id="GO:0003677">
    <property type="term" value="F:DNA binding"/>
    <property type="evidence" value="ECO:0007669"/>
    <property type="project" value="InterPro"/>
</dbReference>
<organism evidence="2 3">
    <name type="scientific">Amycolatopsis pithecellobii</name>
    <dbReference type="NCBI Taxonomy" id="664692"/>
    <lineage>
        <taxon>Bacteria</taxon>
        <taxon>Bacillati</taxon>
        <taxon>Actinomycetota</taxon>
        <taxon>Actinomycetes</taxon>
        <taxon>Pseudonocardiales</taxon>
        <taxon>Pseudonocardiaceae</taxon>
        <taxon>Amycolatopsis</taxon>
    </lineage>
</organism>
<gene>
    <name evidence="2" type="ORF">GKO32_33065</name>
</gene>
<dbReference type="InterPro" id="IPR013762">
    <property type="entry name" value="Integrase-like_cat_sf"/>
</dbReference>
<dbReference type="AlphaFoldDB" id="A0A6N7ZAK6"/>
<accession>A0A6N7ZAK6</accession>
<reference evidence="2 3" key="1">
    <citation type="submission" date="2019-11" db="EMBL/GenBank/DDBJ databases">
        <title>Draft genome of Amycolatopsis RM579.</title>
        <authorList>
            <person name="Duangmal K."/>
            <person name="Mingma R."/>
        </authorList>
    </citation>
    <scope>NUCLEOTIDE SEQUENCE [LARGE SCALE GENOMIC DNA]</scope>
    <source>
        <strain evidence="2 3">RM579</strain>
    </source>
</reference>
<dbReference type="Proteomes" id="UP000440096">
    <property type="component" value="Unassembled WGS sequence"/>
</dbReference>
<proteinExistence type="predicted"/>
<evidence type="ECO:0000256" key="1">
    <source>
        <dbReference type="ARBA" id="ARBA00023172"/>
    </source>
</evidence>
<dbReference type="Gene3D" id="1.10.443.10">
    <property type="entry name" value="Intergrase catalytic core"/>
    <property type="match status" value="1"/>
</dbReference>
<protein>
    <submittedName>
        <fullName evidence="2">Uncharacterized protein</fullName>
    </submittedName>
</protein>
<dbReference type="GO" id="GO:0015074">
    <property type="term" value="P:DNA integration"/>
    <property type="evidence" value="ECO:0007669"/>
    <property type="project" value="InterPro"/>
</dbReference>
<name>A0A6N7ZAK6_9PSEU</name>
<evidence type="ECO:0000313" key="3">
    <source>
        <dbReference type="Proteomes" id="UP000440096"/>
    </source>
</evidence>
<evidence type="ECO:0000313" key="2">
    <source>
        <dbReference type="EMBL" id="MTD58776.1"/>
    </source>
</evidence>
<keyword evidence="1" id="KW-0233">DNA recombination</keyword>
<keyword evidence="3" id="KW-1185">Reference proteome</keyword>
<dbReference type="EMBL" id="WMBA01000076">
    <property type="protein sequence ID" value="MTD58776.1"/>
    <property type="molecule type" value="Genomic_DNA"/>
</dbReference>
<comment type="caution">
    <text evidence="2">The sequence shown here is derived from an EMBL/GenBank/DDBJ whole genome shotgun (WGS) entry which is preliminary data.</text>
</comment>